<feature type="signal peptide" evidence="11">
    <location>
        <begin position="1"/>
        <end position="27"/>
    </location>
</feature>
<keyword evidence="10" id="KW-0325">Glycoprotein</keyword>
<evidence type="ECO:0000256" key="6">
    <source>
        <dbReference type="ARBA" id="ARBA00022968"/>
    </source>
</evidence>
<evidence type="ECO:0000256" key="4">
    <source>
        <dbReference type="ARBA" id="ARBA00022679"/>
    </source>
</evidence>
<dbReference type="GO" id="GO:0000139">
    <property type="term" value="C:Golgi membrane"/>
    <property type="evidence" value="ECO:0007669"/>
    <property type="project" value="UniProtKB-SubCell"/>
</dbReference>
<dbReference type="AlphaFoldDB" id="A0A7S0WJN9"/>
<dbReference type="PANTHER" id="PTHR11987">
    <property type="entry name" value="ALPHA-2,8-SIALYLTRANSFERASE"/>
    <property type="match status" value="1"/>
</dbReference>
<dbReference type="InterPro" id="IPR001675">
    <property type="entry name" value="Glyco_trans_29"/>
</dbReference>
<keyword evidence="7" id="KW-1133">Transmembrane helix</keyword>
<dbReference type="Pfam" id="PF00777">
    <property type="entry name" value="Glyco_transf_29"/>
    <property type="match status" value="1"/>
</dbReference>
<dbReference type="Gene3D" id="3.90.1480.20">
    <property type="entry name" value="Glycosyl transferase family 29"/>
    <property type="match status" value="1"/>
</dbReference>
<keyword evidence="4" id="KW-0808">Transferase</keyword>
<evidence type="ECO:0000256" key="2">
    <source>
        <dbReference type="ARBA" id="ARBA00006003"/>
    </source>
</evidence>
<evidence type="ECO:0000256" key="10">
    <source>
        <dbReference type="ARBA" id="ARBA00023180"/>
    </source>
</evidence>
<evidence type="ECO:0000256" key="5">
    <source>
        <dbReference type="ARBA" id="ARBA00022692"/>
    </source>
</evidence>
<evidence type="ECO:0000313" key="12">
    <source>
        <dbReference type="EMBL" id="CAD8669767.1"/>
    </source>
</evidence>
<dbReference type="EMBL" id="HBFA01019827">
    <property type="protein sequence ID" value="CAD8669767.1"/>
    <property type="molecule type" value="Transcribed_RNA"/>
</dbReference>
<evidence type="ECO:0000256" key="8">
    <source>
        <dbReference type="ARBA" id="ARBA00023034"/>
    </source>
</evidence>
<keyword evidence="6" id="KW-0735">Signal-anchor</keyword>
<keyword evidence="9" id="KW-0472">Membrane</keyword>
<evidence type="ECO:0000256" key="11">
    <source>
        <dbReference type="SAM" id="SignalP"/>
    </source>
</evidence>
<dbReference type="InterPro" id="IPR050943">
    <property type="entry name" value="Glycosyltr_29_Sialyltrsf"/>
</dbReference>
<keyword evidence="11" id="KW-0732">Signal</keyword>
<dbReference type="PANTHER" id="PTHR11987:SF36">
    <property type="entry name" value="SIA-ALPHA-2,3-GAL-BETA-1,4-GLCNAC-R:ALPHA 2,8-SIALYLTRANSFERASE"/>
    <property type="match status" value="1"/>
</dbReference>
<organism evidence="12">
    <name type="scientific">Pyramimonas obovata</name>
    <dbReference type="NCBI Taxonomy" id="1411642"/>
    <lineage>
        <taxon>Eukaryota</taxon>
        <taxon>Viridiplantae</taxon>
        <taxon>Chlorophyta</taxon>
        <taxon>Pyramimonadophyceae</taxon>
        <taxon>Pyramimonadales</taxon>
        <taxon>Pyramimonadaceae</taxon>
        <taxon>Pyramimonas</taxon>
        <taxon>Pyramimonas incertae sedis</taxon>
    </lineage>
</organism>
<evidence type="ECO:0008006" key="13">
    <source>
        <dbReference type="Google" id="ProtNLM"/>
    </source>
</evidence>
<evidence type="ECO:0000256" key="3">
    <source>
        <dbReference type="ARBA" id="ARBA00022676"/>
    </source>
</evidence>
<evidence type="ECO:0000256" key="9">
    <source>
        <dbReference type="ARBA" id="ARBA00023136"/>
    </source>
</evidence>
<protein>
    <recommendedName>
        <fullName evidence="13">Sialyltransferase</fullName>
    </recommendedName>
</protein>
<keyword evidence="3" id="KW-0328">Glycosyltransferase</keyword>
<dbReference type="GO" id="GO:0008373">
    <property type="term" value="F:sialyltransferase activity"/>
    <property type="evidence" value="ECO:0007669"/>
    <property type="project" value="InterPro"/>
</dbReference>
<proteinExistence type="inferred from homology"/>
<gene>
    <name evidence="12" type="ORF">POBO1169_LOCUS10155</name>
</gene>
<evidence type="ECO:0000256" key="7">
    <source>
        <dbReference type="ARBA" id="ARBA00022989"/>
    </source>
</evidence>
<accession>A0A7S0WJN9</accession>
<dbReference type="CDD" id="cd19952">
    <property type="entry name" value="GT29"/>
    <property type="match status" value="1"/>
</dbReference>
<comment type="similarity">
    <text evidence="2">Belongs to the glycosyltransferase 29 family.</text>
</comment>
<keyword evidence="5" id="KW-0812">Transmembrane</keyword>
<name>A0A7S0WJN9_9CHLO</name>
<evidence type="ECO:0000256" key="1">
    <source>
        <dbReference type="ARBA" id="ARBA00004323"/>
    </source>
</evidence>
<comment type="subcellular location">
    <subcellularLocation>
        <location evidence="1">Golgi apparatus membrane</location>
        <topology evidence="1">Single-pass type II membrane protein</topology>
    </subcellularLocation>
</comment>
<sequence length="422" mass="46156">MRFPRTMGLRSHWLLILLVHAIEVALAGWEGSLPPGFIKTGPVTYVKAGPLPPGYIKAGPAFFQKPSELGGTLPRTMPVPIAVRPADLAIRRGRVSPFTAKHVTPNNKVVLDSVSTETRKALKDRCTSLDSGTVVPASVVLKSISKGSLKHLMPSKSEIFVHKGLNKATCSALGGHCVSNFTLIKSVDEFTSKFSWKKCAVVGNSGSLLASRYGAAIDSHDVVVRMNIAPVSGKELYVGKKTSVRMINSKWVRLYSQGSSMVGVGPKTTLLVRVVDQSRWFSLLHRYMSRRRPDVNVILLNTHNVRAATRLLEAYRLCYQYNGRKFDGGTIPSSGFVLALSLTQLCDQVNVYGFGRPKFQGRLVPYQYYIERNADGSINNGSPNHAFTMENTVLREIARDSPKINFCGIDEASSAPCNSAST</sequence>
<dbReference type="InterPro" id="IPR038578">
    <property type="entry name" value="GT29-like_sf"/>
</dbReference>
<keyword evidence="8" id="KW-0333">Golgi apparatus</keyword>
<reference evidence="12" key="1">
    <citation type="submission" date="2021-01" db="EMBL/GenBank/DDBJ databases">
        <authorList>
            <person name="Corre E."/>
            <person name="Pelletier E."/>
            <person name="Niang G."/>
            <person name="Scheremetjew M."/>
            <person name="Finn R."/>
            <person name="Kale V."/>
            <person name="Holt S."/>
            <person name="Cochrane G."/>
            <person name="Meng A."/>
            <person name="Brown T."/>
            <person name="Cohen L."/>
        </authorList>
    </citation>
    <scope>NUCLEOTIDE SEQUENCE</scope>
    <source>
        <strain evidence="12">CCMP722</strain>
    </source>
</reference>
<feature type="chain" id="PRO_5031161297" description="Sialyltransferase" evidence="11">
    <location>
        <begin position="28"/>
        <end position="422"/>
    </location>
</feature>